<evidence type="ECO:0000313" key="3">
    <source>
        <dbReference type="Proteomes" id="UP000618382"/>
    </source>
</evidence>
<evidence type="ECO:0000256" key="1">
    <source>
        <dbReference type="SAM" id="MobiDB-lite"/>
    </source>
</evidence>
<feature type="region of interest" description="Disordered" evidence="1">
    <location>
        <begin position="1"/>
        <end position="20"/>
    </location>
</feature>
<reference evidence="2 3" key="1">
    <citation type="submission" date="2021-01" db="EMBL/GenBank/DDBJ databases">
        <title>Whole genome shotgun sequence of Cellulomonas oligotrophica NBRC 109435.</title>
        <authorList>
            <person name="Komaki H."/>
            <person name="Tamura T."/>
        </authorList>
    </citation>
    <scope>NUCLEOTIDE SEQUENCE [LARGE SCALE GENOMIC DNA]</scope>
    <source>
        <strain evidence="2 3">NBRC 109435</strain>
    </source>
</reference>
<dbReference type="Proteomes" id="UP000618382">
    <property type="component" value="Unassembled WGS sequence"/>
</dbReference>
<gene>
    <name evidence="2" type="ORF">Col01nite_21180</name>
</gene>
<accession>A0ABQ4DB69</accession>
<comment type="caution">
    <text evidence="2">The sequence shown here is derived from an EMBL/GenBank/DDBJ whole genome shotgun (WGS) entry which is preliminary data.</text>
</comment>
<sequence length="74" mass="8030">MIHESDEAAGLPRSDPLGPEVLVDAARVERISRQEEQHAPIMPGVNAPTDTGQPKSGQFHRLVDRVNNAAGQYT</sequence>
<keyword evidence="3" id="KW-1185">Reference proteome</keyword>
<protein>
    <submittedName>
        <fullName evidence="2">Uncharacterized protein</fullName>
    </submittedName>
</protein>
<name>A0ABQ4DB69_9CELL</name>
<proteinExistence type="predicted"/>
<evidence type="ECO:0000313" key="2">
    <source>
        <dbReference type="EMBL" id="GIG32959.1"/>
    </source>
</evidence>
<organism evidence="2 3">
    <name type="scientific">Cellulomonas oligotrophica</name>
    <dbReference type="NCBI Taxonomy" id="931536"/>
    <lineage>
        <taxon>Bacteria</taxon>
        <taxon>Bacillati</taxon>
        <taxon>Actinomycetota</taxon>
        <taxon>Actinomycetes</taxon>
        <taxon>Micrococcales</taxon>
        <taxon>Cellulomonadaceae</taxon>
        <taxon>Cellulomonas</taxon>
    </lineage>
</organism>
<dbReference type="EMBL" id="BONN01000005">
    <property type="protein sequence ID" value="GIG32959.1"/>
    <property type="molecule type" value="Genomic_DNA"/>
</dbReference>
<feature type="region of interest" description="Disordered" evidence="1">
    <location>
        <begin position="33"/>
        <end position="58"/>
    </location>
</feature>